<proteinExistence type="inferred from homology"/>
<feature type="disulfide bond" evidence="6">
    <location>
        <begin position="146"/>
        <end position="183"/>
    </location>
</feature>
<dbReference type="PRINTS" id="PR00259">
    <property type="entry name" value="TMFOUR"/>
</dbReference>
<sequence length="232" mass="25100">MGLSCGMSMVKYGLFIFNLICAVAGVALIVVGAIPLFRLYDVKEAFPEHNPALIPILVLILGSLIFTISFFGCCGAIRENQCMVSTYAFFLFVLVVLQIVLAVYAFIYTEELAQASVNGFQILWNQKQTSPSTMAVIDGIQTTLQCCGLNGPTDWANPPAIGRSCCPQDAQTCEIPNAFQTGCSEALRNSVEASGMLIAWFAVVFAGFELVGVIFACCLANSIRNSSRRQYA</sequence>
<keyword evidence="9" id="KW-1185">Reference proteome</keyword>
<dbReference type="STRING" id="568069.A0A1J1IM26"/>
<feature type="disulfide bond" evidence="6">
    <location>
        <begin position="147"/>
        <end position="166"/>
    </location>
</feature>
<dbReference type="GO" id="GO:0005886">
    <property type="term" value="C:plasma membrane"/>
    <property type="evidence" value="ECO:0007669"/>
    <property type="project" value="TreeGrafter"/>
</dbReference>
<comment type="subcellular location">
    <subcellularLocation>
        <location evidence="1 7">Membrane</location>
        <topology evidence="1 7">Multi-pass membrane protein</topology>
    </subcellularLocation>
</comment>
<dbReference type="CDD" id="cd03127">
    <property type="entry name" value="tetraspanin_LEL"/>
    <property type="match status" value="1"/>
</dbReference>
<evidence type="ECO:0000256" key="6">
    <source>
        <dbReference type="PIRSR" id="PIRSR002419-1"/>
    </source>
</evidence>
<evidence type="ECO:0000256" key="4">
    <source>
        <dbReference type="ARBA" id="ARBA00022989"/>
    </source>
</evidence>
<dbReference type="PANTHER" id="PTHR19282:SF521">
    <property type="entry name" value="IP01817P-RELATED"/>
    <property type="match status" value="1"/>
</dbReference>
<evidence type="ECO:0000256" key="2">
    <source>
        <dbReference type="ARBA" id="ARBA00006840"/>
    </source>
</evidence>
<dbReference type="Proteomes" id="UP000183832">
    <property type="component" value="Unassembled WGS sequence"/>
</dbReference>
<keyword evidence="4 7" id="KW-1133">Transmembrane helix</keyword>
<evidence type="ECO:0000256" key="7">
    <source>
        <dbReference type="RuleBase" id="RU361218"/>
    </source>
</evidence>
<evidence type="ECO:0000256" key="1">
    <source>
        <dbReference type="ARBA" id="ARBA00004141"/>
    </source>
</evidence>
<protein>
    <recommendedName>
        <fullName evidence="7">Tetraspanin</fullName>
    </recommendedName>
</protein>
<feature type="transmembrane region" description="Helical" evidence="7">
    <location>
        <begin position="52"/>
        <end position="77"/>
    </location>
</feature>
<evidence type="ECO:0000313" key="8">
    <source>
        <dbReference type="EMBL" id="CRL00126.1"/>
    </source>
</evidence>
<dbReference type="Gene3D" id="1.10.1450.10">
    <property type="entry name" value="Tetraspanin"/>
    <property type="match status" value="1"/>
</dbReference>
<reference evidence="8 9" key="1">
    <citation type="submission" date="2015-04" db="EMBL/GenBank/DDBJ databases">
        <authorList>
            <person name="Syromyatnikov M.Y."/>
            <person name="Popov V.N."/>
        </authorList>
    </citation>
    <scope>NUCLEOTIDE SEQUENCE [LARGE SCALE GENOMIC DNA]</scope>
</reference>
<comment type="similarity">
    <text evidence="2 7">Belongs to the tetraspanin (TM4SF) family.</text>
</comment>
<dbReference type="SUPFAM" id="SSF48652">
    <property type="entry name" value="Tetraspanin"/>
    <property type="match status" value="1"/>
</dbReference>
<dbReference type="InterPro" id="IPR008952">
    <property type="entry name" value="Tetraspanin_EC2_sf"/>
</dbReference>
<dbReference type="InterPro" id="IPR018499">
    <property type="entry name" value="Tetraspanin/Peripherin"/>
</dbReference>
<feature type="transmembrane region" description="Helical" evidence="7">
    <location>
        <begin position="12"/>
        <end position="40"/>
    </location>
</feature>
<name>A0A1J1IM26_9DIPT</name>
<keyword evidence="5 7" id="KW-0472">Membrane</keyword>
<gene>
    <name evidence="8" type="primary">similar to CD63 antigen</name>
    <name evidence="8" type="ORF">CLUMA_CG013406</name>
</gene>
<dbReference type="AlphaFoldDB" id="A0A1J1IM26"/>
<dbReference type="PANTHER" id="PTHR19282">
    <property type="entry name" value="TETRASPANIN"/>
    <property type="match status" value="1"/>
</dbReference>
<dbReference type="Pfam" id="PF00335">
    <property type="entry name" value="Tetraspanin"/>
    <property type="match status" value="1"/>
</dbReference>
<accession>A0A1J1IM26</accession>
<dbReference type="InterPro" id="IPR018503">
    <property type="entry name" value="Tetraspanin_CS"/>
</dbReference>
<dbReference type="OrthoDB" id="71600at2759"/>
<dbReference type="EMBL" id="CVRI01000054">
    <property type="protein sequence ID" value="CRL00126.1"/>
    <property type="molecule type" value="Genomic_DNA"/>
</dbReference>
<organism evidence="8 9">
    <name type="scientific">Clunio marinus</name>
    <dbReference type="NCBI Taxonomy" id="568069"/>
    <lineage>
        <taxon>Eukaryota</taxon>
        <taxon>Metazoa</taxon>
        <taxon>Ecdysozoa</taxon>
        <taxon>Arthropoda</taxon>
        <taxon>Hexapoda</taxon>
        <taxon>Insecta</taxon>
        <taxon>Pterygota</taxon>
        <taxon>Neoptera</taxon>
        <taxon>Endopterygota</taxon>
        <taxon>Diptera</taxon>
        <taxon>Nematocera</taxon>
        <taxon>Chironomoidea</taxon>
        <taxon>Chironomidae</taxon>
        <taxon>Clunio</taxon>
    </lineage>
</organism>
<evidence type="ECO:0000256" key="5">
    <source>
        <dbReference type="ARBA" id="ARBA00023136"/>
    </source>
</evidence>
<dbReference type="InterPro" id="IPR000301">
    <property type="entry name" value="Tetraspanin_animals"/>
</dbReference>
<evidence type="ECO:0000313" key="9">
    <source>
        <dbReference type="Proteomes" id="UP000183832"/>
    </source>
</evidence>
<evidence type="ECO:0000256" key="3">
    <source>
        <dbReference type="ARBA" id="ARBA00022692"/>
    </source>
</evidence>
<feature type="transmembrane region" description="Helical" evidence="7">
    <location>
        <begin position="84"/>
        <end position="107"/>
    </location>
</feature>
<feature type="transmembrane region" description="Helical" evidence="7">
    <location>
        <begin position="197"/>
        <end position="220"/>
    </location>
</feature>
<keyword evidence="6" id="KW-1015">Disulfide bond</keyword>
<dbReference type="PIRSF" id="PIRSF002419">
    <property type="entry name" value="Tetraspanin"/>
    <property type="match status" value="1"/>
</dbReference>
<keyword evidence="3 7" id="KW-0812">Transmembrane</keyword>
<dbReference type="PROSITE" id="PS00421">
    <property type="entry name" value="TM4_1"/>
    <property type="match status" value="1"/>
</dbReference>